<gene>
    <name evidence="1" type="ORF">SAMN05660836_01260</name>
</gene>
<accession>A0A1I4T718</accession>
<keyword evidence="2" id="KW-1185">Reference proteome</keyword>
<name>A0A1I4T718_9BACT</name>
<proteinExistence type="predicted"/>
<evidence type="ECO:0000313" key="2">
    <source>
        <dbReference type="Proteomes" id="UP000199611"/>
    </source>
</evidence>
<dbReference type="AlphaFoldDB" id="A0A1I4T718"/>
<evidence type="ECO:0000313" key="1">
    <source>
        <dbReference type="EMBL" id="SFM72393.1"/>
    </source>
</evidence>
<reference evidence="1 2" key="1">
    <citation type="submission" date="2016-10" db="EMBL/GenBank/DDBJ databases">
        <authorList>
            <person name="de Groot N.N."/>
        </authorList>
    </citation>
    <scope>NUCLEOTIDE SEQUENCE [LARGE SCALE GENOMIC DNA]</scope>
    <source>
        <strain evidence="1 2">DSM 9990</strain>
    </source>
</reference>
<organism evidence="1 2">
    <name type="scientific">Thermodesulforhabdus norvegica</name>
    <dbReference type="NCBI Taxonomy" id="39841"/>
    <lineage>
        <taxon>Bacteria</taxon>
        <taxon>Pseudomonadati</taxon>
        <taxon>Thermodesulfobacteriota</taxon>
        <taxon>Syntrophobacteria</taxon>
        <taxon>Syntrophobacterales</taxon>
        <taxon>Thermodesulforhabdaceae</taxon>
        <taxon>Thermodesulforhabdus</taxon>
    </lineage>
</organism>
<dbReference type="STRING" id="39841.SAMN05660836_01260"/>
<dbReference type="RefSeq" id="WP_093394336.1">
    <property type="nucleotide sequence ID" value="NZ_FOUU01000003.1"/>
</dbReference>
<protein>
    <submittedName>
        <fullName evidence="1">Uncharacterized protein</fullName>
    </submittedName>
</protein>
<sequence>MQVEKLKRDFVEVSPGRFEEINVLSRGTRKGGPVWIPGECKTRHKKRDVDSFLKKIQRLEHLFPGEKIFVAATHQTSPQVRAYLEEKGIKLYFSCQFKIPVSSVSCIFDVARNDSEACKEIADMRPGCICRLYRASGKLCAWSE</sequence>
<dbReference type="Proteomes" id="UP000199611">
    <property type="component" value="Unassembled WGS sequence"/>
</dbReference>
<dbReference type="EMBL" id="FOUU01000003">
    <property type="protein sequence ID" value="SFM72393.1"/>
    <property type="molecule type" value="Genomic_DNA"/>
</dbReference>